<evidence type="ECO:0000256" key="10">
    <source>
        <dbReference type="ARBA" id="ARBA00022857"/>
    </source>
</evidence>
<evidence type="ECO:0000313" key="20">
    <source>
        <dbReference type="EMBL" id="OUI79327.1"/>
    </source>
</evidence>
<dbReference type="Gene3D" id="2.40.30.10">
    <property type="entry name" value="Translation factors"/>
    <property type="match status" value="1"/>
</dbReference>
<dbReference type="FunFam" id="3.40.50.80:FF:000010">
    <property type="entry name" value="Flavohemoprotein"/>
    <property type="match status" value="1"/>
</dbReference>
<feature type="active site" description="Charge relay system" evidence="17">
    <location>
        <position position="137"/>
    </location>
</feature>
<comment type="similarity">
    <text evidence="1 17">In the C-terminal section; belongs to the flavoprotein pyridine nucleotide cytochrome reductase family.</text>
</comment>
<evidence type="ECO:0000256" key="16">
    <source>
        <dbReference type="ARBA" id="ARBA00049433"/>
    </source>
</evidence>
<name>A0A251ZXC6_9PROT</name>
<dbReference type="GO" id="GO:0071500">
    <property type="term" value="P:cellular response to nitrosative stress"/>
    <property type="evidence" value="ECO:0007669"/>
    <property type="project" value="TreeGrafter"/>
</dbReference>
<dbReference type="SUPFAM" id="SSF63380">
    <property type="entry name" value="Riboflavin synthase domain-like"/>
    <property type="match status" value="1"/>
</dbReference>
<dbReference type="PROSITE" id="PS51384">
    <property type="entry name" value="FAD_FR"/>
    <property type="match status" value="1"/>
</dbReference>
<evidence type="ECO:0000256" key="15">
    <source>
        <dbReference type="ARBA" id="ARBA00048649"/>
    </source>
</evidence>
<comment type="catalytic activity">
    <reaction evidence="16 17">
        <text>2 nitric oxide + NADPH + 2 O2 = 2 nitrate + NADP(+) + H(+)</text>
        <dbReference type="Rhea" id="RHEA:19465"/>
        <dbReference type="ChEBI" id="CHEBI:15378"/>
        <dbReference type="ChEBI" id="CHEBI:15379"/>
        <dbReference type="ChEBI" id="CHEBI:16480"/>
        <dbReference type="ChEBI" id="CHEBI:17632"/>
        <dbReference type="ChEBI" id="CHEBI:57783"/>
        <dbReference type="ChEBI" id="CHEBI:58349"/>
        <dbReference type="EC" id="1.14.12.17"/>
    </reaction>
</comment>
<keyword evidence="11 17" id="KW-0560">Oxidoreductase</keyword>
<keyword evidence="7 17" id="KW-0285">Flavoprotein</keyword>
<dbReference type="NCBIfam" id="NF009805">
    <property type="entry name" value="PRK13289.1"/>
    <property type="match status" value="1"/>
</dbReference>
<dbReference type="GO" id="GO:0020037">
    <property type="term" value="F:heme binding"/>
    <property type="evidence" value="ECO:0007669"/>
    <property type="project" value="InterPro"/>
</dbReference>
<comment type="cofactor">
    <cofactor evidence="17">
        <name>FAD</name>
        <dbReference type="ChEBI" id="CHEBI:57692"/>
    </cofactor>
    <text evidence="17">Binds 1 FAD per subunit.</text>
</comment>
<comment type="catalytic activity">
    <reaction evidence="15 17">
        <text>2 nitric oxide + NADH + 2 O2 = 2 nitrate + NAD(+) + H(+)</text>
        <dbReference type="Rhea" id="RHEA:19469"/>
        <dbReference type="ChEBI" id="CHEBI:15378"/>
        <dbReference type="ChEBI" id="CHEBI:15379"/>
        <dbReference type="ChEBI" id="CHEBI:16480"/>
        <dbReference type="ChEBI" id="CHEBI:17632"/>
        <dbReference type="ChEBI" id="CHEBI:57540"/>
        <dbReference type="ChEBI" id="CHEBI:57945"/>
        <dbReference type="EC" id="1.14.12.17"/>
    </reaction>
</comment>
<feature type="site" description="Influences the redox potential of the prosthetic heme and FAD groups" evidence="17">
    <location>
        <position position="84"/>
    </location>
</feature>
<dbReference type="RefSeq" id="WP_086631710.1">
    <property type="nucleotide sequence ID" value="NZ_JOPB01000001.1"/>
</dbReference>
<keyword evidence="3 17" id="KW-0813">Transport</keyword>
<dbReference type="EC" id="1.14.12.17" evidence="17"/>
<dbReference type="AlphaFoldDB" id="A0A251ZXC6"/>
<dbReference type="PANTHER" id="PTHR43396">
    <property type="entry name" value="FLAVOHEMOPROTEIN"/>
    <property type="match status" value="1"/>
</dbReference>
<dbReference type="GO" id="GO:0046872">
    <property type="term" value="F:metal ion binding"/>
    <property type="evidence" value="ECO:0007669"/>
    <property type="project" value="UniProtKB-KW"/>
</dbReference>
<feature type="region of interest" description="Reductase" evidence="17">
    <location>
        <begin position="148"/>
        <end position="400"/>
    </location>
</feature>
<dbReference type="PANTHER" id="PTHR43396:SF3">
    <property type="entry name" value="FLAVOHEMOPROTEIN"/>
    <property type="match status" value="1"/>
</dbReference>
<evidence type="ECO:0000313" key="21">
    <source>
        <dbReference type="Proteomes" id="UP000194946"/>
    </source>
</evidence>
<dbReference type="Gene3D" id="1.10.490.10">
    <property type="entry name" value="Globins"/>
    <property type="match status" value="1"/>
</dbReference>
<dbReference type="InterPro" id="IPR023950">
    <property type="entry name" value="Hmp"/>
</dbReference>
<evidence type="ECO:0000256" key="7">
    <source>
        <dbReference type="ARBA" id="ARBA00022630"/>
    </source>
</evidence>
<dbReference type="Gene3D" id="3.40.50.80">
    <property type="entry name" value="Nucleotide-binding domain of ferredoxin-NADP reductase (FNR) module"/>
    <property type="match status" value="1"/>
</dbReference>
<keyword evidence="10 17" id="KW-0521">NADP</keyword>
<dbReference type="EMBL" id="JOPB01000001">
    <property type="protein sequence ID" value="OUI79327.1"/>
    <property type="molecule type" value="Genomic_DNA"/>
</dbReference>
<evidence type="ECO:0000259" key="19">
    <source>
        <dbReference type="PROSITE" id="PS51384"/>
    </source>
</evidence>
<dbReference type="FunFam" id="1.10.490.10:FF:000003">
    <property type="entry name" value="Flavohemoprotein"/>
    <property type="match status" value="1"/>
</dbReference>
<dbReference type="InterPro" id="IPR017938">
    <property type="entry name" value="Riboflavin_synthase-like_b-brl"/>
</dbReference>
<evidence type="ECO:0000256" key="5">
    <source>
        <dbReference type="ARBA" id="ARBA00022617"/>
    </source>
</evidence>
<feature type="domain" description="FAD-binding FR-type" evidence="19">
    <location>
        <begin position="151"/>
        <end position="262"/>
    </location>
</feature>
<dbReference type="FunFam" id="2.40.30.10:FF:000034">
    <property type="entry name" value="Flavohemoprotein"/>
    <property type="match status" value="1"/>
</dbReference>
<dbReference type="GO" id="GO:0019825">
    <property type="term" value="F:oxygen binding"/>
    <property type="evidence" value="ECO:0007669"/>
    <property type="project" value="InterPro"/>
</dbReference>
<keyword evidence="9 17" id="KW-0274">FAD</keyword>
<evidence type="ECO:0000256" key="14">
    <source>
        <dbReference type="ARBA" id="ARBA00025094"/>
    </source>
</evidence>
<dbReference type="HAMAP" id="MF_01252">
    <property type="entry name" value="Hmp"/>
    <property type="match status" value="1"/>
</dbReference>
<dbReference type="InterPro" id="IPR000971">
    <property type="entry name" value="Globin"/>
</dbReference>
<keyword evidence="5 17" id="KW-0349">Heme</keyword>
<dbReference type="InterPro" id="IPR017927">
    <property type="entry name" value="FAD-bd_FR_type"/>
</dbReference>
<evidence type="ECO:0000256" key="17">
    <source>
        <dbReference type="HAMAP-Rule" id="MF_01252"/>
    </source>
</evidence>
<feature type="site" description="Involved in heme-bound ligand stabilization and O-O bond activation" evidence="17">
    <location>
        <position position="29"/>
    </location>
</feature>
<dbReference type="PROSITE" id="PS01033">
    <property type="entry name" value="GLOBIN"/>
    <property type="match status" value="1"/>
</dbReference>
<dbReference type="GO" id="GO:0008941">
    <property type="term" value="F:nitric oxide dioxygenase NAD(P)H activity"/>
    <property type="evidence" value="ECO:0007669"/>
    <property type="project" value="UniProtKB-UniRule"/>
</dbReference>
<dbReference type="CDD" id="cd06184">
    <property type="entry name" value="flavohem_like_fad_nad_binding"/>
    <property type="match status" value="1"/>
</dbReference>
<gene>
    <name evidence="17" type="primary">hmp</name>
    <name evidence="20" type="ORF">HK18_01825</name>
</gene>
<feature type="binding site" description="proximal binding residue" evidence="17">
    <location>
        <position position="85"/>
    </location>
    <ligand>
        <name>heme b</name>
        <dbReference type="ChEBI" id="CHEBI:60344"/>
    </ligand>
    <ligandPart>
        <name>Fe</name>
        <dbReference type="ChEBI" id="CHEBI:18248"/>
    </ligandPart>
</feature>
<evidence type="ECO:0000256" key="1">
    <source>
        <dbReference type="ARBA" id="ARBA00006401"/>
    </source>
</evidence>
<evidence type="ECO:0000256" key="11">
    <source>
        <dbReference type="ARBA" id="ARBA00023002"/>
    </source>
</evidence>
<keyword evidence="8 17" id="KW-0479">Metal-binding</keyword>
<dbReference type="PRINTS" id="PR00410">
    <property type="entry name" value="PHEHYDRXLASE"/>
</dbReference>
<dbReference type="SUPFAM" id="SSF52343">
    <property type="entry name" value="Ferredoxin reductase-like, C-terminal NADP-linked domain"/>
    <property type="match status" value="1"/>
</dbReference>
<dbReference type="Pfam" id="PF00042">
    <property type="entry name" value="Globin"/>
    <property type="match status" value="1"/>
</dbReference>
<evidence type="ECO:0000259" key="18">
    <source>
        <dbReference type="PROSITE" id="PS01033"/>
    </source>
</evidence>
<feature type="domain" description="Globin" evidence="18">
    <location>
        <begin position="1"/>
        <end position="138"/>
    </location>
</feature>
<organism evidence="20 21">
    <name type="scientific">Commensalibacter intestini</name>
    <dbReference type="NCBI Taxonomy" id="479936"/>
    <lineage>
        <taxon>Bacteria</taxon>
        <taxon>Pseudomonadati</taxon>
        <taxon>Pseudomonadota</taxon>
        <taxon>Alphaproteobacteria</taxon>
        <taxon>Acetobacterales</taxon>
        <taxon>Acetobacteraceae</taxon>
    </lineage>
</organism>
<sequence>MLTESQKSLIKATVPVLREHGVALTSHFYQRMLTGNPELKQVFNRGHQEAGKQQHALATAVLAYAENIDNPSVLENALVHIAHKHVTISIRAEHYPIVGKHLLASIKEVLGDGATDELIEAWGVAYQQLANLLIGMENNLYSNLVEEGAWTGWRGFKIVKKVKETDQVTSFYLKPVDGGKVPSFHPGQYISLRVYVPEWDLMQPRQYTLSDAPGKDTYRISVKREEATSKTPAGRVSNVLHQDYNEGDIIDLAAPGGEFFLDEKNDKPVYLISAGVGITPMVSMLTYLSEHHAQRQVSFIHGARNKETYALHHQVNEIVQKNSNIKKITFYSDKNAKAEQNDYAGRMDLKAIKEIIVPDAQYYLCGPTQFMQERANDLKALGVPETNIHAEAFGTGSLVI</sequence>
<keyword evidence="4 17" id="KW-0216">Detoxification</keyword>
<dbReference type="InterPro" id="IPR001433">
    <property type="entry name" value="OxRdtase_FAD/NAD-bd"/>
</dbReference>
<proteinExistence type="inferred from homology"/>
<evidence type="ECO:0000256" key="12">
    <source>
        <dbReference type="ARBA" id="ARBA00023004"/>
    </source>
</evidence>
<dbReference type="GO" id="GO:0009636">
    <property type="term" value="P:response to toxic substance"/>
    <property type="evidence" value="ECO:0007669"/>
    <property type="project" value="UniProtKB-KW"/>
</dbReference>
<dbReference type="InterPro" id="IPR009050">
    <property type="entry name" value="Globin-like_sf"/>
</dbReference>
<accession>A0A251ZXC6</accession>
<dbReference type="Proteomes" id="UP000194946">
    <property type="component" value="Unassembled WGS sequence"/>
</dbReference>
<dbReference type="CDD" id="cd14779">
    <property type="entry name" value="FHP_Ae-globin-like"/>
    <property type="match status" value="1"/>
</dbReference>
<feature type="binding site" evidence="17">
    <location>
        <begin position="275"/>
        <end position="280"/>
    </location>
    <ligand>
        <name>NADP(+)</name>
        <dbReference type="ChEBI" id="CHEBI:58349"/>
    </ligand>
</feature>
<evidence type="ECO:0000256" key="8">
    <source>
        <dbReference type="ARBA" id="ARBA00022723"/>
    </source>
</evidence>
<evidence type="ECO:0000256" key="13">
    <source>
        <dbReference type="ARBA" id="ARBA00023027"/>
    </source>
</evidence>
<comment type="caution">
    <text evidence="17">Lacks conserved residue(s) required for the propagation of feature annotation.</text>
</comment>
<dbReference type="InterPro" id="IPR012292">
    <property type="entry name" value="Globin/Proto"/>
</dbReference>
<evidence type="ECO:0000256" key="4">
    <source>
        <dbReference type="ARBA" id="ARBA00022575"/>
    </source>
</evidence>
<reference evidence="21" key="1">
    <citation type="submission" date="2014-06" db="EMBL/GenBank/DDBJ databases">
        <authorList>
            <person name="Winans N.J."/>
            <person name="Newell P.D."/>
            <person name="Douglas A.E."/>
        </authorList>
    </citation>
    <scope>NUCLEOTIDE SEQUENCE [LARGE SCALE GENOMIC DNA]</scope>
    <source>
        <strain evidence="21">DmL_052</strain>
    </source>
</reference>
<comment type="caution">
    <text evidence="20">The sequence shown here is derived from an EMBL/GenBank/DDBJ whole genome shotgun (WGS) entry which is preliminary data.</text>
</comment>
<dbReference type="Pfam" id="PF00175">
    <property type="entry name" value="NAD_binding_1"/>
    <property type="match status" value="1"/>
</dbReference>
<keyword evidence="13 17" id="KW-0520">NAD</keyword>
<evidence type="ECO:0000256" key="3">
    <source>
        <dbReference type="ARBA" id="ARBA00022448"/>
    </source>
</evidence>
<evidence type="ECO:0000256" key="6">
    <source>
        <dbReference type="ARBA" id="ARBA00022621"/>
    </source>
</evidence>
<dbReference type="SUPFAM" id="SSF46458">
    <property type="entry name" value="Globin-like"/>
    <property type="match status" value="1"/>
</dbReference>
<feature type="binding site" evidence="17">
    <location>
        <position position="189"/>
    </location>
    <ligand>
        <name>FAD</name>
        <dbReference type="ChEBI" id="CHEBI:57692"/>
    </ligand>
</feature>
<dbReference type="InterPro" id="IPR039261">
    <property type="entry name" value="FNR_nucleotide-bd"/>
</dbReference>
<evidence type="ECO:0000256" key="9">
    <source>
        <dbReference type="ARBA" id="ARBA00022827"/>
    </source>
</evidence>
<comment type="domain">
    <text evidence="17">Consists of two distinct domains; an N-terminal heme-containing oxygen-binding domain and a C-terminal reductase domain with binding sites for FAD and NAD(P)H.</text>
</comment>
<comment type="similarity">
    <text evidence="2 17">Belongs to the globin family. Two-domain flavohemoproteins subfamily.</text>
</comment>
<comment type="cofactor">
    <cofactor evidence="17">
        <name>heme b</name>
        <dbReference type="ChEBI" id="CHEBI:60344"/>
    </cofactor>
    <text evidence="17">Binds 1 heme b (iron(II)-protoporphyrin IX) group per subunit.</text>
</comment>
<feature type="active site" description="Charge relay system" evidence="17">
    <location>
        <position position="95"/>
    </location>
</feature>
<keyword evidence="21" id="KW-1185">Reference proteome</keyword>
<keyword evidence="12 17" id="KW-0408">Iron</keyword>
<dbReference type="GO" id="GO:0071949">
    <property type="term" value="F:FAD binding"/>
    <property type="evidence" value="ECO:0007669"/>
    <property type="project" value="InterPro"/>
</dbReference>
<comment type="function">
    <text evidence="14 17">Is involved in NO detoxification in an aerobic process, termed nitric oxide dioxygenase (NOD) reaction that utilizes O(2) and NAD(P)H to convert NO to nitrate, which protects the bacterium from various noxious nitrogen compounds. Therefore, plays a central role in the inducible response to nitrosative stress.</text>
</comment>
<dbReference type="GO" id="GO:0005344">
    <property type="term" value="F:oxygen carrier activity"/>
    <property type="evidence" value="ECO:0007669"/>
    <property type="project" value="UniProtKB-UniRule"/>
</dbReference>
<keyword evidence="6 17" id="KW-0561">Oxygen transport</keyword>
<protein>
    <recommendedName>
        <fullName evidence="17">Flavohemoprotein</fullName>
    </recommendedName>
    <alternativeName>
        <fullName evidence="17">Flavohemoglobin</fullName>
    </alternativeName>
    <alternativeName>
        <fullName evidence="17">Hemoglobin-like protein</fullName>
    </alternativeName>
    <alternativeName>
        <fullName evidence="17">Nitric oxide dioxygenase</fullName>
        <shortName evidence="17">NO oxygenase</shortName>
        <shortName evidence="17">NOD</shortName>
        <ecNumber evidence="17">1.14.12.17</ecNumber>
    </alternativeName>
</protein>
<dbReference type="GO" id="GO:0046210">
    <property type="term" value="P:nitric oxide catabolic process"/>
    <property type="evidence" value="ECO:0007669"/>
    <property type="project" value="TreeGrafter"/>
</dbReference>
<evidence type="ECO:0000256" key="2">
    <source>
        <dbReference type="ARBA" id="ARBA00008414"/>
    </source>
</evidence>
<feature type="site" description="Influences the redox potential of the prosthetic heme and FAD groups" evidence="17">
    <location>
        <position position="391"/>
    </location>
</feature>